<protein>
    <recommendedName>
        <fullName evidence="3">ATP-grasp domain-containing protein</fullName>
    </recommendedName>
</protein>
<dbReference type="HOGENOM" id="CLU_044334_0_0_9"/>
<dbReference type="SUPFAM" id="SSF56059">
    <property type="entry name" value="Glutathione synthetase ATP-binding domain-like"/>
    <property type="match status" value="1"/>
</dbReference>
<organism evidence="1 2">
    <name type="scientific">Paenibacillus riograndensis SBR5</name>
    <dbReference type="NCBI Taxonomy" id="1073571"/>
    <lineage>
        <taxon>Bacteria</taxon>
        <taxon>Bacillati</taxon>
        <taxon>Bacillota</taxon>
        <taxon>Bacilli</taxon>
        <taxon>Bacillales</taxon>
        <taxon>Paenibacillaceae</taxon>
        <taxon>Paenibacillus</taxon>
        <taxon>Paenibacillus sonchi group</taxon>
    </lineage>
</organism>
<dbReference type="EMBL" id="LN831776">
    <property type="protein sequence ID" value="CQR54733.1"/>
    <property type="molecule type" value="Genomic_DNA"/>
</dbReference>
<dbReference type="PATRIC" id="fig|1073571.4.peg.2468"/>
<dbReference type="RefSeq" id="WP_020429229.1">
    <property type="nucleotide sequence ID" value="NZ_AGBD01000799.1"/>
</dbReference>
<name>A0A0E3WH62_9BACL</name>
<proteinExistence type="predicted"/>
<dbReference type="InterPro" id="IPR026838">
    <property type="entry name" value="YheC/D"/>
</dbReference>
<evidence type="ECO:0008006" key="3">
    <source>
        <dbReference type="Google" id="ProtNLM"/>
    </source>
</evidence>
<dbReference type="KEGG" id="pri:PRIO_2324"/>
<reference evidence="2" key="1">
    <citation type="submission" date="2015-03" db="EMBL/GenBank/DDBJ databases">
        <authorList>
            <person name="Wibberg D."/>
        </authorList>
    </citation>
    <scope>NUCLEOTIDE SEQUENCE [LARGE SCALE GENOMIC DNA]</scope>
</reference>
<dbReference type="Pfam" id="PF14398">
    <property type="entry name" value="ATPgrasp_YheCD"/>
    <property type="match status" value="1"/>
</dbReference>
<gene>
    <name evidence="1" type="ORF">PRIO_2324</name>
</gene>
<sequence>MTETAMGFLGIMISRGHGNPPIAEREFCSQLCRAAPLYNLQVIVFCPDGVAGDGRTVSGYAWENGEWKPARASAPDVLYNRCLNTGPQEKKAASSALAALSRSLPWSRGLPDKWRVYEILRRSRRAAGLLPETRLYKNSRELGTMLAERDAGVFLKPRAGSHGKRTLHAVRLPRSQGGGINLRGRDGANHPFHHVFGTVDEGLGWIHDFIGLRRYIIQPYLQLTDSRGQPFDVRVLMQKNGRGVWMLTGMAVRLGSRGSLTSNLHGGGTAVAPLPFLLAEYGESGGELLQELAGAAAYLSPLLEEACGRLGELGLDFGLDSAGRIFLLEANSKPGRTVFRLTGDRRAARLAAENPLRYTRHLLLTSAAGAGVRRWTAPLYRENDISMVPKEDS</sequence>
<dbReference type="AlphaFoldDB" id="A0A0E3WH62"/>
<evidence type="ECO:0000313" key="1">
    <source>
        <dbReference type="EMBL" id="CQR54733.1"/>
    </source>
</evidence>
<dbReference type="Proteomes" id="UP000033163">
    <property type="component" value="Chromosome I"/>
</dbReference>
<dbReference type="STRING" id="483937.AMQ84_10325"/>
<accession>A0A0E3WH62</accession>
<evidence type="ECO:0000313" key="2">
    <source>
        <dbReference type="Proteomes" id="UP000033163"/>
    </source>
</evidence>